<proteinExistence type="predicted"/>
<protein>
    <recommendedName>
        <fullName evidence="2">Asparagine synthetase domain-containing protein</fullName>
    </recommendedName>
</protein>
<feature type="compositionally biased region" description="Basic and acidic residues" evidence="1">
    <location>
        <begin position="596"/>
        <end position="630"/>
    </location>
</feature>
<dbReference type="Gene3D" id="3.40.50.620">
    <property type="entry name" value="HUPs"/>
    <property type="match status" value="1"/>
</dbReference>
<dbReference type="GO" id="GO:0006529">
    <property type="term" value="P:asparagine biosynthetic process"/>
    <property type="evidence" value="ECO:0007669"/>
    <property type="project" value="InterPro"/>
</dbReference>
<accession>A0A1B1AUA1</accession>
<evidence type="ECO:0000256" key="1">
    <source>
        <dbReference type="SAM" id="MobiDB-lite"/>
    </source>
</evidence>
<dbReference type="Proteomes" id="UP000092659">
    <property type="component" value="Chromosome"/>
</dbReference>
<evidence type="ECO:0000313" key="3">
    <source>
        <dbReference type="EMBL" id="ANP50158.1"/>
    </source>
</evidence>
<evidence type="ECO:0000313" key="4">
    <source>
        <dbReference type="Proteomes" id="UP000092659"/>
    </source>
</evidence>
<dbReference type="AlphaFoldDB" id="A0A1B1AUA1"/>
<dbReference type="EMBL" id="CP016279">
    <property type="protein sequence ID" value="ANP50158.1"/>
    <property type="molecule type" value="Genomic_DNA"/>
</dbReference>
<dbReference type="Pfam" id="PF00733">
    <property type="entry name" value="Asn_synthase"/>
    <property type="match status" value="1"/>
</dbReference>
<feature type="domain" description="Asparagine synthetase" evidence="2">
    <location>
        <begin position="209"/>
        <end position="569"/>
    </location>
</feature>
<name>A0A1B1AUA1_9ACTN</name>
<dbReference type="SUPFAM" id="SSF52402">
    <property type="entry name" value="Adenine nucleotide alpha hydrolases-like"/>
    <property type="match status" value="1"/>
</dbReference>
<dbReference type="STRING" id="68214.AVL59_11520"/>
<dbReference type="GO" id="GO:0004066">
    <property type="term" value="F:asparagine synthase (glutamine-hydrolyzing) activity"/>
    <property type="evidence" value="ECO:0007669"/>
    <property type="project" value="InterPro"/>
</dbReference>
<dbReference type="SUPFAM" id="SSF56235">
    <property type="entry name" value="N-terminal nucleophile aminohydrolases (Ntn hydrolases)"/>
    <property type="match status" value="1"/>
</dbReference>
<evidence type="ECO:0000259" key="2">
    <source>
        <dbReference type="Pfam" id="PF00733"/>
    </source>
</evidence>
<dbReference type="InterPro" id="IPR029055">
    <property type="entry name" value="Ntn_hydrolases_N"/>
</dbReference>
<feature type="region of interest" description="Disordered" evidence="1">
    <location>
        <begin position="593"/>
        <end position="630"/>
    </location>
</feature>
<dbReference type="OrthoDB" id="7053173at2"/>
<organism evidence="3 4">
    <name type="scientific">Streptomyces griseochromogenes</name>
    <dbReference type="NCBI Taxonomy" id="68214"/>
    <lineage>
        <taxon>Bacteria</taxon>
        <taxon>Bacillati</taxon>
        <taxon>Actinomycetota</taxon>
        <taxon>Actinomycetes</taxon>
        <taxon>Kitasatosporales</taxon>
        <taxon>Streptomycetaceae</taxon>
        <taxon>Streptomyces</taxon>
    </lineage>
</organism>
<gene>
    <name evidence="3" type="ORF">AVL59_11520</name>
</gene>
<reference evidence="3 4" key="1">
    <citation type="submission" date="2016-06" db="EMBL/GenBank/DDBJ databases">
        <title>Complete genome sequence of Streptomyces griseochromogenes ATCC 14511, the Blasticidin S producer.</title>
        <authorList>
            <person name="Wu L."/>
        </authorList>
    </citation>
    <scope>NUCLEOTIDE SEQUENCE [LARGE SCALE GENOMIC DNA]</scope>
    <source>
        <strain evidence="3 4">ATCC 14511</strain>
    </source>
</reference>
<dbReference type="InterPro" id="IPR014729">
    <property type="entry name" value="Rossmann-like_a/b/a_fold"/>
</dbReference>
<sequence>MDGWFFVVLPDCEGARHIAGRLAPHTRLVQSHPSGRPLLLADVPSAQLVTARRGPAAAAVIGMSSATERLLGGALGAHPTTDVLDRLAHRLAGSFHLVAADGDRLRVQGSASGLRRVFHAVIDGVRVVSDRADVLARLGGFPLDDTSLAVRLLRVLPHPLGERPMWREVSAVPPGSALLLDAPGGRTRTTVWWRRPEPELDRRSGALGLRAALEAAVQVRTSAGGTVHCDLSGGLDSTPLCFLAAESGADVVATTMYNDDPGGREDLLWARRALPAMPGLRHEVGRLDDMPQFFEGMEGIGQRLDEPSQAYLTSPRIRYSVERAAANGATVYVNGLGGDHLLHGLPVWEHALLRRRPLLALRRVRTTMGLDGRPVLPVLRELLDREGYGAWLRRSVGAARPVREQKSDLRMEWDQPVALPRWLTPDATGALLARLRELAADAEPLGPDRARHAELAMVRDGSRIVRGTQQFAATLDMPFEAPFFDDRVIEACFAVRHEERDSPMEFKPLVKAAMRGALPDAFLRRGTKMGGSVQAARGLRDHWPTVLALCEHSPLTTRGVIDFSALASAESPEHMGTRDAFLDATVNCAVFARNQEAPEDREGTRSPRRHEAGPDRDHDSKEHTHDPAAA</sequence>
<dbReference type="InterPro" id="IPR001962">
    <property type="entry name" value="Asn_synthase"/>
</dbReference>
<dbReference type="RefSeq" id="WP_067302407.1">
    <property type="nucleotide sequence ID" value="NZ_CP016279.1"/>
</dbReference>
<dbReference type="KEGG" id="sgs:AVL59_11520"/>